<dbReference type="GO" id="GO:0016787">
    <property type="term" value="F:hydrolase activity"/>
    <property type="evidence" value="ECO:0007669"/>
    <property type="project" value="UniProtKB-KW"/>
</dbReference>
<name>A0ABW7BPL1_9ACTN</name>
<feature type="signal peptide" evidence="2">
    <location>
        <begin position="1"/>
        <end position="41"/>
    </location>
</feature>
<keyword evidence="4" id="KW-0378">Hydrolase</keyword>
<accession>A0ABW7BPL1</accession>
<feature type="chain" id="PRO_5047306567" evidence="2">
    <location>
        <begin position="42"/>
        <end position="529"/>
    </location>
</feature>
<evidence type="ECO:0000313" key="5">
    <source>
        <dbReference type="Proteomes" id="UP001604282"/>
    </source>
</evidence>
<evidence type="ECO:0000259" key="3">
    <source>
        <dbReference type="Pfam" id="PF02638"/>
    </source>
</evidence>
<dbReference type="PANTHER" id="PTHR43405:SF1">
    <property type="entry name" value="GLYCOSYL HYDROLASE DIGH"/>
    <property type="match status" value="1"/>
</dbReference>
<proteinExistence type="predicted"/>
<sequence>MTPMRTTGSPAPSPSPFPRRTLLAAAAAGCAAALAPSPARAAAPPVDPVKRQMRGVWIASVVNIDWPSRTGLDAVAQRAEFTRLADEALEQGFNALFVQVRPTADAFWPSPLEPWSQWLTGTQGRDPGYDPLGFMVETAHERGLAFHAWFNPYRVSMQADPSALVPGHPARVHPEWTVSYGGKLYYDPGVPAARRFCQEAMLDAVRRYDIDGVHFDDYFYPYPVAGSDFPDDETFRAYGAGHADKAAWRRHNVDLMVREMRDAVRAVRPDALFGISPFGVWRNATTDPRGSRTSAFQSYDGLHADTRGWVERGWLDYIAPQVYWHIGLPVADYGVLAPWWADAVRGTGTELWIGQAVYKSGAAGQPAPWQDGRELTRHLTLNATLPEVGGDLFFSAKDVRADRVGDFAAMRLAHWRQPVLGPLPSRLDQGPLPRRPTVEARRDAGTGEVTLRITAGTRGGKDVPFRYAVHRFPCDPGGRPRGDGSSLVAVIPGGKRAVHVERDPSGDGWYAVAAVDRAQREGRPSRPVS</sequence>
<dbReference type="RefSeq" id="WP_392879586.1">
    <property type="nucleotide sequence ID" value="NZ_JBICZW010000002.1"/>
</dbReference>
<keyword evidence="1 2" id="KW-0732">Signal</keyword>
<keyword evidence="5" id="KW-1185">Reference proteome</keyword>
<evidence type="ECO:0000256" key="2">
    <source>
        <dbReference type="SAM" id="SignalP"/>
    </source>
</evidence>
<dbReference type="InterPro" id="IPR017853">
    <property type="entry name" value="GH"/>
</dbReference>
<gene>
    <name evidence="4" type="ORF">ACGFYS_04530</name>
</gene>
<dbReference type="InterPro" id="IPR003790">
    <property type="entry name" value="GHL10"/>
</dbReference>
<dbReference type="PROSITE" id="PS51318">
    <property type="entry name" value="TAT"/>
    <property type="match status" value="1"/>
</dbReference>
<dbReference type="Pfam" id="PF02638">
    <property type="entry name" value="GHL10"/>
    <property type="match status" value="1"/>
</dbReference>
<dbReference type="Proteomes" id="UP001604282">
    <property type="component" value="Unassembled WGS sequence"/>
</dbReference>
<evidence type="ECO:0000313" key="4">
    <source>
        <dbReference type="EMBL" id="MFG3188184.1"/>
    </source>
</evidence>
<dbReference type="PANTHER" id="PTHR43405">
    <property type="entry name" value="GLYCOSYL HYDROLASE DIGH"/>
    <property type="match status" value="1"/>
</dbReference>
<reference evidence="4 5" key="1">
    <citation type="submission" date="2024-10" db="EMBL/GenBank/DDBJ databases">
        <title>The Natural Products Discovery Center: Release of the First 8490 Sequenced Strains for Exploring Actinobacteria Biosynthetic Diversity.</title>
        <authorList>
            <person name="Kalkreuter E."/>
            <person name="Kautsar S.A."/>
            <person name="Yang D."/>
            <person name="Bader C.D."/>
            <person name="Teijaro C.N."/>
            <person name="Fluegel L."/>
            <person name="Davis C.M."/>
            <person name="Simpson J.R."/>
            <person name="Lauterbach L."/>
            <person name="Steele A.D."/>
            <person name="Gui C."/>
            <person name="Meng S."/>
            <person name="Li G."/>
            <person name="Viehrig K."/>
            <person name="Ye F."/>
            <person name="Su P."/>
            <person name="Kiefer A.F."/>
            <person name="Nichols A."/>
            <person name="Cepeda A.J."/>
            <person name="Yan W."/>
            <person name="Fan B."/>
            <person name="Jiang Y."/>
            <person name="Adhikari A."/>
            <person name="Zheng C.-J."/>
            <person name="Schuster L."/>
            <person name="Cowan T.M."/>
            <person name="Smanski M.J."/>
            <person name="Chevrette M.G."/>
            <person name="De Carvalho L.P.S."/>
            <person name="Shen B."/>
        </authorList>
    </citation>
    <scope>NUCLEOTIDE SEQUENCE [LARGE SCALE GENOMIC DNA]</scope>
    <source>
        <strain evidence="4 5">NPDC048229</strain>
    </source>
</reference>
<dbReference type="InterPro" id="IPR052177">
    <property type="entry name" value="Divisome_Glycosyl_Hydrolase"/>
</dbReference>
<dbReference type="InterPro" id="IPR006311">
    <property type="entry name" value="TAT_signal"/>
</dbReference>
<protein>
    <submittedName>
        <fullName evidence="4">Glycoside hydrolase family 10 protein</fullName>
    </submittedName>
</protein>
<feature type="domain" description="Glycosyl hydrolase-like 10" evidence="3">
    <location>
        <begin position="52"/>
        <end position="369"/>
    </location>
</feature>
<organism evidence="4 5">
    <name type="scientific">Streptomyces omiyaensis</name>
    <dbReference type="NCBI Taxonomy" id="68247"/>
    <lineage>
        <taxon>Bacteria</taxon>
        <taxon>Bacillati</taxon>
        <taxon>Actinomycetota</taxon>
        <taxon>Actinomycetes</taxon>
        <taxon>Kitasatosporales</taxon>
        <taxon>Streptomycetaceae</taxon>
        <taxon>Streptomyces</taxon>
    </lineage>
</organism>
<dbReference type="EMBL" id="JBICZW010000002">
    <property type="protein sequence ID" value="MFG3188184.1"/>
    <property type="molecule type" value="Genomic_DNA"/>
</dbReference>
<dbReference type="Gene3D" id="3.20.20.80">
    <property type="entry name" value="Glycosidases"/>
    <property type="match status" value="1"/>
</dbReference>
<evidence type="ECO:0000256" key="1">
    <source>
        <dbReference type="ARBA" id="ARBA00022729"/>
    </source>
</evidence>
<comment type="caution">
    <text evidence="4">The sequence shown here is derived from an EMBL/GenBank/DDBJ whole genome shotgun (WGS) entry which is preliminary data.</text>
</comment>
<dbReference type="SUPFAM" id="SSF51445">
    <property type="entry name" value="(Trans)glycosidases"/>
    <property type="match status" value="1"/>
</dbReference>